<organism evidence="2">
    <name type="scientific">Sorangium cellulosum</name>
    <name type="common">Polyangium cellulosum</name>
    <dbReference type="NCBI Taxonomy" id="56"/>
    <lineage>
        <taxon>Bacteria</taxon>
        <taxon>Pseudomonadati</taxon>
        <taxon>Myxococcota</taxon>
        <taxon>Polyangia</taxon>
        <taxon>Polyangiales</taxon>
        <taxon>Polyangiaceae</taxon>
        <taxon>Sorangium</taxon>
    </lineage>
</organism>
<dbReference type="EMBL" id="DQ897668">
    <property type="protein sequence ID" value="ABK32282.1"/>
    <property type="molecule type" value="Genomic_DNA"/>
</dbReference>
<proteinExistence type="predicted"/>
<accession>A1YBS9</accession>
<dbReference type="AlphaFoldDB" id="A1YBS9"/>
<reference evidence="2" key="1">
    <citation type="journal article" date="2006" name="Chem. Biol.">
        <title>Analysis of the ambruticin and jerangolid gene clusters of Sorangium cellulosum reveals unusual mechanisms of polyketide biosynthesis.</title>
        <authorList>
            <person name="Julien B."/>
            <person name="Tian Z.Q."/>
            <person name="Reid R."/>
            <person name="Reeves C.D."/>
        </authorList>
    </citation>
    <scope>NUCLEOTIDE SEQUENCE</scope>
    <source>
        <strain evidence="2">So ce307</strain>
    </source>
</reference>
<feature type="domain" description="ABM" evidence="1">
    <location>
        <begin position="2"/>
        <end position="92"/>
    </location>
</feature>
<name>A1YBS9_SORCE</name>
<dbReference type="RefSeq" id="WP_434043616.1">
    <property type="nucleotide sequence ID" value="NZ_CP162579.1"/>
</dbReference>
<evidence type="ECO:0000259" key="1">
    <source>
        <dbReference type="PROSITE" id="PS51725"/>
    </source>
</evidence>
<dbReference type="InterPro" id="IPR007138">
    <property type="entry name" value="ABM_dom"/>
</dbReference>
<dbReference type="PROSITE" id="PS51725">
    <property type="entry name" value="ABM"/>
    <property type="match status" value="1"/>
</dbReference>
<dbReference type="SUPFAM" id="SSF54909">
    <property type="entry name" value="Dimeric alpha+beta barrel"/>
    <property type="match status" value="1"/>
</dbReference>
<gene>
    <name evidence="2" type="primary">jer2</name>
</gene>
<dbReference type="Pfam" id="PF03992">
    <property type="entry name" value="ABM"/>
    <property type="match status" value="1"/>
</dbReference>
<dbReference type="Gene3D" id="3.30.70.100">
    <property type="match status" value="1"/>
</dbReference>
<protein>
    <submittedName>
        <fullName evidence="2">Jer2</fullName>
    </submittedName>
</protein>
<evidence type="ECO:0000313" key="2">
    <source>
        <dbReference type="EMBL" id="ABK32282.1"/>
    </source>
</evidence>
<dbReference type="InterPro" id="IPR011008">
    <property type="entry name" value="Dimeric_a/b-barrel"/>
</dbReference>
<sequence length="108" mass="12343">MIIEYVRYTIPAEQEKEFLAAYRDAAAELRGSEHCLDYEISRCVEDPTSYVVRICWDSLQGHLQGFRKAAAFPSFFAKVKPFYERIQEMRHYALTDVAARQAGTAATG</sequence>